<evidence type="ECO:0000313" key="2">
    <source>
        <dbReference type="EMBL" id="GLR69781.1"/>
    </source>
</evidence>
<organism evidence="2 3">
    <name type="scientific">Agaribacter marinus</name>
    <dbReference type="NCBI Taxonomy" id="1431249"/>
    <lineage>
        <taxon>Bacteria</taxon>
        <taxon>Pseudomonadati</taxon>
        <taxon>Pseudomonadota</taxon>
        <taxon>Gammaproteobacteria</taxon>
        <taxon>Alteromonadales</taxon>
        <taxon>Alteromonadaceae</taxon>
        <taxon>Agaribacter</taxon>
    </lineage>
</organism>
<reference evidence="2" key="2">
    <citation type="submission" date="2023-01" db="EMBL/GenBank/DDBJ databases">
        <title>Draft genome sequence of Agaribacter marinus strain NBRC 110023.</title>
        <authorList>
            <person name="Sun Q."/>
            <person name="Mori K."/>
        </authorList>
    </citation>
    <scope>NUCLEOTIDE SEQUENCE</scope>
    <source>
        <strain evidence="2">NBRC 110023</strain>
    </source>
</reference>
<name>A0AA37WG70_9ALTE</name>
<evidence type="ECO:0000259" key="1">
    <source>
        <dbReference type="Pfam" id="PF13462"/>
    </source>
</evidence>
<gene>
    <name evidence="2" type="ORF">GCM10007852_06890</name>
</gene>
<dbReference type="AlphaFoldDB" id="A0AA37WG70"/>
<feature type="domain" description="Thioredoxin-like fold" evidence="1">
    <location>
        <begin position="9"/>
        <end position="187"/>
    </location>
</feature>
<dbReference type="SUPFAM" id="SSF52833">
    <property type="entry name" value="Thioredoxin-like"/>
    <property type="match status" value="1"/>
</dbReference>
<proteinExistence type="predicted"/>
<dbReference type="InterPro" id="IPR012336">
    <property type="entry name" value="Thioredoxin-like_fold"/>
</dbReference>
<sequence length="192" mass="21729">MTIPIPKRESGVLLGAVNADVKIDLFVDIQCPHSKAIWPQILDVLAHYKNESLSIRLHLITLSNHRQAWDMSLGIFALAKGNAQQYFDFVTYLYERQSLFYNNVFLHKTHEDLKQLVAATAHDFAGVDKETFIQQMAASDVYELARTPIRYSATKSVWGTPTIFINNSNNAPLSHQSSLEDWQALIDPLLSV</sequence>
<dbReference type="InterPro" id="IPR036249">
    <property type="entry name" value="Thioredoxin-like_sf"/>
</dbReference>
<dbReference type="Gene3D" id="3.40.30.10">
    <property type="entry name" value="Glutaredoxin"/>
    <property type="match status" value="1"/>
</dbReference>
<accession>A0AA37WG70</accession>
<reference evidence="2" key="1">
    <citation type="journal article" date="2014" name="Int. J. Syst. Evol. Microbiol.">
        <title>Complete genome sequence of Corynebacterium casei LMG S-19264T (=DSM 44701T), isolated from a smear-ripened cheese.</title>
        <authorList>
            <consortium name="US DOE Joint Genome Institute (JGI-PGF)"/>
            <person name="Walter F."/>
            <person name="Albersmeier A."/>
            <person name="Kalinowski J."/>
            <person name="Ruckert C."/>
        </authorList>
    </citation>
    <scope>NUCLEOTIDE SEQUENCE</scope>
    <source>
        <strain evidence="2">NBRC 110023</strain>
    </source>
</reference>
<evidence type="ECO:0000313" key="3">
    <source>
        <dbReference type="Proteomes" id="UP001156601"/>
    </source>
</evidence>
<dbReference type="Proteomes" id="UP001156601">
    <property type="component" value="Unassembled WGS sequence"/>
</dbReference>
<protein>
    <recommendedName>
        <fullName evidence="1">Thioredoxin-like fold domain-containing protein</fullName>
    </recommendedName>
</protein>
<keyword evidence="3" id="KW-1185">Reference proteome</keyword>
<dbReference type="PANTHER" id="PTHR33875">
    <property type="entry name" value="OS09G0542200 PROTEIN"/>
    <property type="match status" value="1"/>
</dbReference>
<comment type="caution">
    <text evidence="2">The sequence shown here is derived from an EMBL/GenBank/DDBJ whole genome shotgun (WGS) entry which is preliminary data.</text>
</comment>
<dbReference type="RefSeq" id="WP_284216092.1">
    <property type="nucleotide sequence ID" value="NZ_BSOT01000005.1"/>
</dbReference>
<dbReference type="EMBL" id="BSOT01000005">
    <property type="protein sequence ID" value="GLR69781.1"/>
    <property type="molecule type" value="Genomic_DNA"/>
</dbReference>
<dbReference type="PANTHER" id="PTHR33875:SF2">
    <property type="entry name" value="ACR183CP"/>
    <property type="match status" value="1"/>
</dbReference>
<dbReference type="Pfam" id="PF13462">
    <property type="entry name" value="Thioredoxin_4"/>
    <property type="match status" value="1"/>
</dbReference>